<reference evidence="13" key="1">
    <citation type="submission" date="2020-02" db="EMBL/GenBank/DDBJ databases">
        <authorList>
            <person name="Meier V. D."/>
        </authorList>
    </citation>
    <scope>NUCLEOTIDE SEQUENCE</scope>
    <source>
        <strain evidence="13">AVDCRST_MAG85</strain>
    </source>
</reference>
<keyword evidence="4" id="KW-0963">Cytoplasm</keyword>
<comment type="subcellular location">
    <subcellularLocation>
        <location evidence="1">Cytoplasm</location>
    </subcellularLocation>
</comment>
<dbReference type="AlphaFoldDB" id="A0A6J4TWW5"/>
<comment type="catalytic activity">
    <reaction evidence="11">
        <text>L-threonine + hydrogencarbonate + ATP = L-threonylcarbamoyladenylate + diphosphate + H2O</text>
        <dbReference type="Rhea" id="RHEA:36407"/>
        <dbReference type="ChEBI" id="CHEBI:15377"/>
        <dbReference type="ChEBI" id="CHEBI:17544"/>
        <dbReference type="ChEBI" id="CHEBI:30616"/>
        <dbReference type="ChEBI" id="CHEBI:33019"/>
        <dbReference type="ChEBI" id="CHEBI:57926"/>
        <dbReference type="ChEBI" id="CHEBI:73682"/>
        <dbReference type="EC" id="2.7.7.87"/>
    </reaction>
</comment>
<dbReference type="PANTHER" id="PTHR17490">
    <property type="entry name" value="SUA5"/>
    <property type="match status" value="1"/>
</dbReference>
<dbReference type="InterPro" id="IPR006070">
    <property type="entry name" value="Sua5-like_dom"/>
</dbReference>
<dbReference type="Pfam" id="PF01300">
    <property type="entry name" value="Sua5_yciO_yrdC"/>
    <property type="match status" value="1"/>
</dbReference>
<evidence type="ECO:0000256" key="9">
    <source>
        <dbReference type="ARBA" id="ARBA00022840"/>
    </source>
</evidence>
<dbReference type="GO" id="GO:0008033">
    <property type="term" value="P:tRNA processing"/>
    <property type="evidence" value="ECO:0007669"/>
    <property type="project" value="UniProtKB-KW"/>
</dbReference>
<dbReference type="PROSITE" id="PS51163">
    <property type="entry name" value="YRDC"/>
    <property type="match status" value="1"/>
</dbReference>
<dbReference type="GO" id="GO:0005737">
    <property type="term" value="C:cytoplasm"/>
    <property type="evidence" value="ECO:0007669"/>
    <property type="project" value="UniProtKB-SubCell"/>
</dbReference>
<dbReference type="InterPro" id="IPR050156">
    <property type="entry name" value="TC-AMP_synthase_SUA5"/>
</dbReference>
<evidence type="ECO:0000256" key="8">
    <source>
        <dbReference type="ARBA" id="ARBA00022741"/>
    </source>
</evidence>
<protein>
    <recommendedName>
        <fullName evidence="10">L-threonylcarbamoyladenylate synthase</fullName>
        <ecNumber evidence="3">2.7.7.87</ecNumber>
    </recommendedName>
    <alternativeName>
        <fullName evidence="10">L-threonylcarbamoyladenylate synthase</fullName>
    </alternativeName>
</protein>
<dbReference type="GO" id="GO:0005524">
    <property type="term" value="F:ATP binding"/>
    <property type="evidence" value="ECO:0007669"/>
    <property type="project" value="UniProtKB-KW"/>
</dbReference>
<evidence type="ECO:0000256" key="7">
    <source>
        <dbReference type="ARBA" id="ARBA00022695"/>
    </source>
</evidence>
<evidence type="ECO:0000313" key="13">
    <source>
        <dbReference type="EMBL" id="CAA9532502.1"/>
    </source>
</evidence>
<feature type="domain" description="YrdC-like" evidence="12">
    <location>
        <begin position="5"/>
        <end position="193"/>
    </location>
</feature>
<keyword evidence="6" id="KW-0819">tRNA processing</keyword>
<evidence type="ECO:0000256" key="10">
    <source>
        <dbReference type="ARBA" id="ARBA00029774"/>
    </source>
</evidence>
<keyword evidence="9" id="KW-0067">ATP-binding</keyword>
<dbReference type="GO" id="GO:0006450">
    <property type="term" value="P:regulation of translational fidelity"/>
    <property type="evidence" value="ECO:0007669"/>
    <property type="project" value="TreeGrafter"/>
</dbReference>
<keyword evidence="8" id="KW-0547">Nucleotide-binding</keyword>
<dbReference type="InterPro" id="IPR017945">
    <property type="entry name" value="DHBP_synth_RibB-like_a/b_dom"/>
</dbReference>
<keyword evidence="7" id="KW-0548">Nucleotidyltransferase</keyword>
<gene>
    <name evidence="13" type="ORF">AVDCRST_MAG85-3806</name>
</gene>
<comment type="similarity">
    <text evidence="2">Belongs to the SUA5 family.</text>
</comment>
<dbReference type="SUPFAM" id="SSF55821">
    <property type="entry name" value="YrdC/RibB"/>
    <property type="match status" value="1"/>
</dbReference>
<evidence type="ECO:0000256" key="6">
    <source>
        <dbReference type="ARBA" id="ARBA00022694"/>
    </source>
</evidence>
<keyword evidence="5" id="KW-0808">Transferase</keyword>
<dbReference type="GO" id="GO:0000049">
    <property type="term" value="F:tRNA binding"/>
    <property type="evidence" value="ECO:0007669"/>
    <property type="project" value="TreeGrafter"/>
</dbReference>
<evidence type="ECO:0000256" key="1">
    <source>
        <dbReference type="ARBA" id="ARBA00004496"/>
    </source>
</evidence>
<dbReference type="GO" id="GO:0061710">
    <property type="term" value="F:L-threonylcarbamoyladenylate synthase"/>
    <property type="evidence" value="ECO:0007669"/>
    <property type="project" value="UniProtKB-EC"/>
</dbReference>
<evidence type="ECO:0000256" key="5">
    <source>
        <dbReference type="ARBA" id="ARBA00022679"/>
    </source>
</evidence>
<evidence type="ECO:0000256" key="4">
    <source>
        <dbReference type="ARBA" id="ARBA00022490"/>
    </source>
</evidence>
<accession>A0A6J4TWW5</accession>
<name>A0A6J4TWW5_9ACTN</name>
<dbReference type="Gene3D" id="3.90.870.10">
    <property type="entry name" value="DHBP synthase"/>
    <property type="match status" value="1"/>
</dbReference>
<evidence type="ECO:0000259" key="12">
    <source>
        <dbReference type="PROSITE" id="PS51163"/>
    </source>
</evidence>
<dbReference type="GO" id="GO:0003725">
    <property type="term" value="F:double-stranded RNA binding"/>
    <property type="evidence" value="ECO:0007669"/>
    <property type="project" value="InterPro"/>
</dbReference>
<dbReference type="EMBL" id="CADCVT010000429">
    <property type="protein sequence ID" value="CAA9532502.1"/>
    <property type="molecule type" value="Genomic_DNA"/>
</dbReference>
<proteinExistence type="inferred from homology"/>
<dbReference type="PANTHER" id="PTHR17490:SF16">
    <property type="entry name" value="THREONYLCARBAMOYL-AMP SYNTHASE"/>
    <property type="match status" value="1"/>
</dbReference>
<sequence length="205" mass="21801">MTLTAEDSATFSRCIAVGGVAVFPADTVYGLACEPDTRDAVDRLYALKGRRPDKPAAVMFFSVELALAALPELGDRTRSAVEALLPGPVTVLVPNPAGRFPLSGSADLLGVRVPSLPPGLEALHAVRWPVLQTSANRSGRPDARTLDEVPELIRAEADLVLDGGELPGTPSTVVDLGAYETTRDWRVVREGAFDRDAIRERLSGS</sequence>
<evidence type="ECO:0000256" key="11">
    <source>
        <dbReference type="ARBA" id="ARBA00048366"/>
    </source>
</evidence>
<evidence type="ECO:0000256" key="3">
    <source>
        <dbReference type="ARBA" id="ARBA00012584"/>
    </source>
</evidence>
<evidence type="ECO:0000256" key="2">
    <source>
        <dbReference type="ARBA" id="ARBA00007663"/>
    </source>
</evidence>
<dbReference type="EC" id="2.7.7.87" evidence="3"/>
<organism evidence="13">
    <name type="scientific">uncultured Solirubrobacteraceae bacterium</name>
    <dbReference type="NCBI Taxonomy" id="1162706"/>
    <lineage>
        <taxon>Bacteria</taxon>
        <taxon>Bacillati</taxon>
        <taxon>Actinomycetota</taxon>
        <taxon>Thermoleophilia</taxon>
        <taxon>Solirubrobacterales</taxon>
        <taxon>Solirubrobacteraceae</taxon>
        <taxon>environmental samples</taxon>
    </lineage>
</organism>